<comment type="caution">
    <text evidence="2">The sequence shown here is derived from an EMBL/GenBank/DDBJ whole genome shotgun (WGS) entry which is preliminary data.</text>
</comment>
<sequence length="107" mass="12208">MAHGICLLDQALDLAMQEMAALEDGAYEKAVELAEKRNEVTSMAWHMLESGSVEEYRGHLVELNRVQEHLTSLATQARDSLRQDLQRSRRERQRMSGYHQAIGQALQ</sequence>
<feature type="region of interest" description="Disordered" evidence="1">
    <location>
        <begin position="77"/>
        <end position="107"/>
    </location>
</feature>
<accession>A0A7W8C2F8</accession>
<dbReference type="Proteomes" id="UP000539075">
    <property type="component" value="Unassembled WGS sequence"/>
</dbReference>
<feature type="compositionally biased region" description="Basic and acidic residues" evidence="1">
    <location>
        <begin position="79"/>
        <end position="88"/>
    </location>
</feature>
<protein>
    <recommendedName>
        <fullName evidence="4">Flagellar protein FliT</fullName>
    </recommendedName>
</protein>
<evidence type="ECO:0008006" key="4">
    <source>
        <dbReference type="Google" id="ProtNLM"/>
    </source>
</evidence>
<evidence type="ECO:0000256" key="1">
    <source>
        <dbReference type="SAM" id="MobiDB-lite"/>
    </source>
</evidence>
<dbReference type="AlphaFoldDB" id="A0A7W8C2F8"/>
<gene>
    <name evidence="2" type="ORF">HNQ38_002464</name>
</gene>
<dbReference type="EMBL" id="JACHGO010000007">
    <property type="protein sequence ID" value="MBB5144353.1"/>
    <property type="molecule type" value="Genomic_DNA"/>
</dbReference>
<proteinExistence type="predicted"/>
<keyword evidence="3" id="KW-1185">Reference proteome</keyword>
<organism evidence="2 3">
    <name type="scientific">Desulfovibrio intestinalis</name>
    <dbReference type="NCBI Taxonomy" id="58621"/>
    <lineage>
        <taxon>Bacteria</taxon>
        <taxon>Pseudomonadati</taxon>
        <taxon>Thermodesulfobacteriota</taxon>
        <taxon>Desulfovibrionia</taxon>
        <taxon>Desulfovibrionales</taxon>
        <taxon>Desulfovibrionaceae</taxon>
        <taxon>Desulfovibrio</taxon>
    </lineage>
</organism>
<dbReference type="RefSeq" id="WP_183721137.1">
    <property type="nucleotide sequence ID" value="NZ_JACHGO010000007.1"/>
</dbReference>
<evidence type="ECO:0000313" key="2">
    <source>
        <dbReference type="EMBL" id="MBB5144353.1"/>
    </source>
</evidence>
<evidence type="ECO:0000313" key="3">
    <source>
        <dbReference type="Proteomes" id="UP000539075"/>
    </source>
</evidence>
<name>A0A7W8C2F8_9BACT</name>
<reference evidence="2 3" key="1">
    <citation type="submission" date="2020-08" db="EMBL/GenBank/DDBJ databases">
        <title>Genomic Encyclopedia of Type Strains, Phase IV (KMG-IV): sequencing the most valuable type-strain genomes for metagenomic binning, comparative biology and taxonomic classification.</title>
        <authorList>
            <person name="Goeker M."/>
        </authorList>
    </citation>
    <scope>NUCLEOTIDE SEQUENCE [LARGE SCALE GENOMIC DNA]</scope>
    <source>
        <strain evidence="2 3">DSM 11275</strain>
    </source>
</reference>